<keyword evidence="7" id="KW-0406">Ion transport</keyword>
<gene>
    <name evidence="12" type="ORF">DYE49_10200</name>
    <name evidence="11" type="ORF">HNP77_001685</name>
</gene>
<keyword evidence="8 10" id="KW-0472">Membrane</keyword>
<dbReference type="Pfam" id="PF01554">
    <property type="entry name" value="MatE"/>
    <property type="match status" value="2"/>
</dbReference>
<keyword evidence="3" id="KW-0050">Antiport</keyword>
<evidence type="ECO:0000256" key="1">
    <source>
        <dbReference type="ARBA" id="ARBA00004651"/>
    </source>
</evidence>
<feature type="transmembrane region" description="Helical" evidence="10">
    <location>
        <begin position="396"/>
        <end position="415"/>
    </location>
</feature>
<feature type="transmembrane region" description="Helical" evidence="10">
    <location>
        <begin position="136"/>
        <end position="160"/>
    </location>
</feature>
<feature type="transmembrane region" description="Helical" evidence="10">
    <location>
        <begin position="58"/>
        <end position="76"/>
    </location>
</feature>
<feature type="transmembrane region" description="Helical" evidence="10">
    <location>
        <begin position="421"/>
        <end position="445"/>
    </location>
</feature>
<evidence type="ECO:0000256" key="6">
    <source>
        <dbReference type="ARBA" id="ARBA00022989"/>
    </source>
</evidence>
<feature type="transmembrane region" description="Helical" evidence="10">
    <location>
        <begin position="12"/>
        <end position="32"/>
    </location>
</feature>
<evidence type="ECO:0000313" key="11">
    <source>
        <dbReference type="EMBL" id="MBB5219316.1"/>
    </source>
</evidence>
<accession>A0A840SHD4</accession>
<feature type="transmembrane region" description="Helical" evidence="10">
    <location>
        <begin position="167"/>
        <end position="187"/>
    </location>
</feature>
<dbReference type="GO" id="GO:0015297">
    <property type="term" value="F:antiporter activity"/>
    <property type="evidence" value="ECO:0007669"/>
    <property type="project" value="UniProtKB-KW"/>
</dbReference>
<dbReference type="NCBIfam" id="TIGR00797">
    <property type="entry name" value="matE"/>
    <property type="match status" value="1"/>
</dbReference>
<feature type="transmembrane region" description="Helical" evidence="10">
    <location>
        <begin position="193"/>
        <end position="218"/>
    </location>
</feature>
<dbReference type="PANTHER" id="PTHR43298:SF2">
    <property type="entry name" value="FMN_FAD EXPORTER YEEO-RELATED"/>
    <property type="match status" value="1"/>
</dbReference>
<feature type="transmembrane region" description="Helical" evidence="10">
    <location>
        <begin position="365"/>
        <end position="384"/>
    </location>
</feature>
<evidence type="ECO:0000256" key="7">
    <source>
        <dbReference type="ARBA" id="ARBA00023065"/>
    </source>
</evidence>
<keyword evidence="2" id="KW-0813">Transport</keyword>
<dbReference type="GO" id="GO:0042910">
    <property type="term" value="F:xenobiotic transmembrane transporter activity"/>
    <property type="evidence" value="ECO:0007669"/>
    <property type="project" value="InterPro"/>
</dbReference>
<feature type="transmembrane region" description="Helical" evidence="10">
    <location>
        <begin position="239"/>
        <end position="263"/>
    </location>
</feature>
<evidence type="ECO:0000256" key="4">
    <source>
        <dbReference type="ARBA" id="ARBA00022475"/>
    </source>
</evidence>
<feature type="transmembrane region" description="Helical" evidence="10">
    <location>
        <begin position="283"/>
        <end position="300"/>
    </location>
</feature>
<evidence type="ECO:0000256" key="10">
    <source>
        <dbReference type="SAM" id="Phobius"/>
    </source>
</evidence>
<proteinExistence type="predicted"/>
<dbReference type="InterPro" id="IPR002528">
    <property type="entry name" value="MATE_fam"/>
</dbReference>
<feature type="transmembrane region" description="Helical" evidence="10">
    <location>
        <begin position="97"/>
        <end position="116"/>
    </location>
</feature>
<sequence>MKTYDMTEGNPFRLIIFYSLPMLIGQVFQQLYSMCDTVIVGRLLGSSALGAVGNTGPMNFLVLGFLFGMTSGFAVITAQRFGAKDEAGLKKSVAQNILLNAASAVVITILACAFTKPILRAIHTPEGSFFNDSFNYIFIIYAGIPALVLYNGCACVLRAVGDSKTPLYFLIVSSFLNIVLDIVFIKYCGMGVGGAAFATVISQGISGVLSLLWIIIKFPSLHVKLSDFNGGRQFMMRHLTIGLSMGFQFSITAIGVVVLQGALNLFGEVKISAYTAAQKVEQLVTVAAGVIGTTMTTYAGQNLGAGRIDRIREGVTKSTIISVSFAVLAAVLALLLSDQMTAIFIDRNEAGMTAEKWAEILKSSATYLKICGLNFPVLFVLFIYRNTLQGVNRGFWPLMGGVFELVARTVAAYTLPSVLGYAGICAAGPIAWAAAAIPLAFACYIQLYSKKHPLV</sequence>
<reference evidence="11 13" key="2">
    <citation type="submission" date="2020-08" db="EMBL/GenBank/DDBJ databases">
        <title>Genomic Encyclopedia of Type Strains, Phase IV (KMG-IV): sequencing the most valuable type-strain genomes for metagenomic binning, comparative biology and taxonomic classification.</title>
        <authorList>
            <person name="Goeker M."/>
        </authorList>
    </citation>
    <scope>NUCLEOTIDE SEQUENCE [LARGE SCALE GENOMIC DNA]</scope>
    <source>
        <strain evidence="11 13">DSM 103679</strain>
    </source>
</reference>
<name>A0A840SHD4_9SPIR</name>
<evidence type="ECO:0000256" key="3">
    <source>
        <dbReference type="ARBA" id="ARBA00022449"/>
    </source>
</evidence>
<evidence type="ECO:0000256" key="9">
    <source>
        <dbReference type="ARBA" id="ARBA00031636"/>
    </source>
</evidence>
<dbReference type="Proteomes" id="UP000578697">
    <property type="component" value="Unassembled WGS sequence"/>
</dbReference>
<dbReference type="InterPro" id="IPR050222">
    <property type="entry name" value="MATE_MdtK"/>
</dbReference>
<dbReference type="InterPro" id="IPR048279">
    <property type="entry name" value="MdtK-like"/>
</dbReference>
<evidence type="ECO:0000256" key="2">
    <source>
        <dbReference type="ARBA" id="ARBA00022448"/>
    </source>
</evidence>
<feature type="transmembrane region" description="Helical" evidence="10">
    <location>
        <begin position="320"/>
        <end position="345"/>
    </location>
</feature>
<keyword evidence="13" id="KW-1185">Reference proteome</keyword>
<evidence type="ECO:0000256" key="8">
    <source>
        <dbReference type="ARBA" id="ARBA00023136"/>
    </source>
</evidence>
<dbReference type="GO" id="GO:0005886">
    <property type="term" value="C:plasma membrane"/>
    <property type="evidence" value="ECO:0007669"/>
    <property type="project" value="UniProtKB-SubCell"/>
</dbReference>
<evidence type="ECO:0000313" key="12">
    <source>
        <dbReference type="EMBL" id="QOS41266.1"/>
    </source>
</evidence>
<dbReference type="CDD" id="cd13138">
    <property type="entry name" value="MATE_yoeA_like"/>
    <property type="match status" value="1"/>
</dbReference>
<evidence type="ECO:0000313" key="14">
    <source>
        <dbReference type="Proteomes" id="UP000593591"/>
    </source>
</evidence>
<evidence type="ECO:0000256" key="5">
    <source>
        <dbReference type="ARBA" id="ARBA00022692"/>
    </source>
</evidence>
<dbReference type="EMBL" id="JACHFR010000002">
    <property type="protein sequence ID" value="MBB5219316.1"/>
    <property type="molecule type" value="Genomic_DNA"/>
</dbReference>
<dbReference type="KEGG" id="trc:DYE49_10200"/>
<keyword evidence="6 10" id="KW-1133">Transmembrane helix</keyword>
<protein>
    <recommendedName>
        <fullName evidence="9">Multidrug-efflux transporter</fullName>
    </recommendedName>
</protein>
<dbReference type="PANTHER" id="PTHR43298">
    <property type="entry name" value="MULTIDRUG RESISTANCE PROTEIN NORM-RELATED"/>
    <property type="match status" value="1"/>
</dbReference>
<organism evidence="11 13">
    <name type="scientific">Treponema rectale</name>
    <dbReference type="NCBI Taxonomy" id="744512"/>
    <lineage>
        <taxon>Bacteria</taxon>
        <taxon>Pseudomonadati</taxon>
        <taxon>Spirochaetota</taxon>
        <taxon>Spirochaetia</taxon>
        <taxon>Spirochaetales</taxon>
        <taxon>Treponemataceae</taxon>
        <taxon>Treponema</taxon>
    </lineage>
</organism>
<comment type="subcellular location">
    <subcellularLocation>
        <location evidence="1">Cell membrane</location>
        <topology evidence="1">Multi-pass membrane protein</topology>
    </subcellularLocation>
</comment>
<evidence type="ECO:0000313" key="13">
    <source>
        <dbReference type="Proteomes" id="UP000578697"/>
    </source>
</evidence>
<dbReference type="GO" id="GO:0006811">
    <property type="term" value="P:monoatomic ion transport"/>
    <property type="evidence" value="ECO:0007669"/>
    <property type="project" value="UniProtKB-KW"/>
</dbReference>
<dbReference type="AlphaFoldDB" id="A0A840SHD4"/>
<reference evidence="12 14" key="1">
    <citation type="submission" date="2018-08" db="EMBL/GenBank/DDBJ databases">
        <title>The first complete genome of Treponema rectale (CHPAT), a commensal spirochete of the bovine rectum.</title>
        <authorList>
            <person name="Staton G.J."/>
            <person name="Clegg S.R."/>
            <person name="Carter S.D."/>
            <person name="Radford A.D."/>
            <person name="Darby A."/>
            <person name="Hall N."/>
            <person name="Birtles R.J."/>
            <person name="Evans N.J."/>
        </authorList>
    </citation>
    <scope>NUCLEOTIDE SEQUENCE [LARGE SCALE GENOMIC DNA]</scope>
    <source>
        <strain evidence="12 14">CHPA</strain>
    </source>
</reference>
<dbReference type="RefSeq" id="WP_184652729.1">
    <property type="nucleotide sequence ID" value="NZ_JACHFR010000002.1"/>
</dbReference>
<dbReference type="Proteomes" id="UP000593591">
    <property type="component" value="Chromosome"/>
</dbReference>
<keyword evidence="4" id="KW-1003">Cell membrane</keyword>
<dbReference type="EMBL" id="CP031517">
    <property type="protein sequence ID" value="QOS41266.1"/>
    <property type="molecule type" value="Genomic_DNA"/>
</dbReference>
<keyword evidence="5 10" id="KW-0812">Transmembrane</keyword>
<dbReference type="PIRSF" id="PIRSF006603">
    <property type="entry name" value="DinF"/>
    <property type="match status" value="1"/>
</dbReference>